<comment type="caution">
    <text evidence="2">The sequence shown here is derived from an EMBL/GenBank/DDBJ whole genome shotgun (WGS) entry which is preliminary data.</text>
</comment>
<feature type="region of interest" description="Disordered" evidence="1">
    <location>
        <begin position="1"/>
        <end position="22"/>
    </location>
</feature>
<evidence type="ECO:0000313" key="2">
    <source>
        <dbReference type="EMBL" id="GCC45024.1"/>
    </source>
</evidence>
<keyword evidence="3" id="KW-1185">Reference proteome</keyword>
<evidence type="ECO:0000256" key="1">
    <source>
        <dbReference type="SAM" id="MobiDB-lite"/>
    </source>
</evidence>
<name>A0A401TQU8_CHIPU</name>
<organism evidence="2 3">
    <name type="scientific">Chiloscyllium punctatum</name>
    <name type="common">Brownbanded bambooshark</name>
    <name type="synonym">Hemiscyllium punctatum</name>
    <dbReference type="NCBI Taxonomy" id="137246"/>
    <lineage>
        <taxon>Eukaryota</taxon>
        <taxon>Metazoa</taxon>
        <taxon>Chordata</taxon>
        <taxon>Craniata</taxon>
        <taxon>Vertebrata</taxon>
        <taxon>Chondrichthyes</taxon>
        <taxon>Elasmobranchii</taxon>
        <taxon>Galeomorphii</taxon>
        <taxon>Galeoidea</taxon>
        <taxon>Orectolobiformes</taxon>
        <taxon>Hemiscylliidae</taxon>
        <taxon>Chiloscyllium</taxon>
    </lineage>
</organism>
<reference evidence="2 3" key="1">
    <citation type="journal article" date="2018" name="Nat. Ecol. Evol.">
        <title>Shark genomes provide insights into elasmobranch evolution and the origin of vertebrates.</title>
        <authorList>
            <person name="Hara Y"/>
            <person name="Yamaguchi K"/>
            <person name="Onimaru K"/>
            <person name="Kadota M"/>
            <person name="Koyanagi M"/>
            <person name="Keeley SD"/>
            <person name="Tatsumi K"/>
            <person name="Tanaka K"/>
            <person name="Motone F"/>
            <person name="Kageyama Y"/>
            <person name="Nozu R"/>
            <person name="Adachi N"/>
            <person name="Nishimura O"/>
            <person name="Nakagawa R"/>
            <person name="Tanegashima C"/>
            <person name="Kiyatake I"/>
            <person name="Matsumoto R"/>
            <person name="Murakumo K"/>
            <person name="Nishida K"/>
            <person name="Terakita A"/>
            <person name="Kuratani S"/>
            <person name="Sato K"/>
            <person name="Hyodo S Kuraku.S."/>
        </authorList>
    </citation>
    <scope>NUCLEOTIDE SEQUENCE [LARGE SCALE GENOMIC DNA]</scope>
</reference>
<protein>
    <submittedName>
        <fullName evidence="2">Uncharacterized protein</fullName>
    </submittedName>
</protein>
<feature type="region of interest" description="Disordered" evidence="1">
    <location>
        <begin position="63"/>
        <end position="85"/>
    </location>
</feature>
<proteinExistence type="predicted"/>
<accession>A0A401TQU8</accession>
<dbReference type="EMBL" id="BEZZ01142148">
    <property type="protein sequence ID" value="GCC45024.1"/>
    <property type="molecule type" value="Genomic_DNA"/>
</dbReference>
<sequence length="85" mass="9433">MRPGRRGPVAGSSDEQTISRPLAERKMTIVTIGVWDGVVQFGARIVRSCTARRERFIVRPTCDEVSRPGPIRQPREVGTADTNAR</sequence>
<dbReference type="Proteomes" id="UP000287033">
    <property type="component" value="Unassembled WGS sequence"/>
</dbReference>
<evidence type="ECO:0000313" key="3">
    <source>
        <dbReference type="Proteomes" id="UP000287033"/>
    </source>
</evidence>
<gene>
    <name evidence="2" type="ORF">chiPu_0028861</name>
</gene>
<dbReference type="AlphaFoldDB" id="A0A401TQU8"/>